<feature type="chain" id="PRO_5023807324" evidence="2">
    <location>
        <begin position="31"/>
        <end position="72"/>
    </location>
</feature>
<evidence type="ECO:0000256" key="2">
    <source>
        <dbReference type="SAM" id="SignalP"/>
    </source>
</evidence>
<organism evidence="3 4">
    <name type="scientific">Ginsengibacter hankyongi</name>
    <dbReference type="NCBI Taxonomy" id="2607284"/>
    <lineage>
        <taxon>Bacteria</taxon>
        <taxon>Pseudomonadati</taxon>
        <taxon>Bacteroidota</taxon>
        <taxon>Chitinophagia</taxon>
        <taxon>Chitinophagales</taxon>
        <taxon>Chitinophagaceae</taxon>
        <taxon>Ginsengibacter</taxon>
    </lineage>
</organism>
<comment type="caution">
    <text evidence="3">The sequence shown here is derived from an EMBL/GenBank/DDBJ whole genome shotgun (WGS) entry which is preliminary data.</text>
</comment>
<dbReference type="Proteomes" id="UP000326903">
    <property type="component" value="Unassembled WGS sequence"/>
</dbReference>
<feature type="compositionally biased region" description="Polar residues" evidence="1">
    <location>
        <begin position="52"/>
        <end position="72"/>
    </location>
</feature>
<evidence type="ECO:0000313" key="3">
    <source>
        <dbReference type="EMBL" id="KAA9038614.1"/>
    </source>
</evidence>
<accession>A0A5J5IG25</accession>
<proteinExistence type="predicted"/>
<gene>
    <name evidence="3" type="ORF">FW778_13760</name>
</gene>
<feature type="region of interest" description="Disordered" evidence="1">
    <location>
        <begin position="50"/>
        <end position="72"/>
    </location>
</feature>
<evidence type="ECO:0000256" key="1">
    <source>
        <dbReference type="SAM" id="MobiDB-lite"/>
    </source>
</evidence>
<keyword evidence="2" id="KW-0732">Signal</keyword>
<evidence type="ECO:0000313" key="4">
    <source>
        <dbReference type="Proteomes" id="UP000326903"/>
    </source>
</evidence>
<dbReference type="RefSeq" id="WP_150415335.1">
    <property type="nucleotide sequence ID" value="NZ_VYQF01000003.1"/>
</dbReference>
<dbReference type="EMBL" id="VYQF01000003">
    <property type="protein sequence ID" value="KAA9038614.1"/>
    <property type="molecule type" value="Genomic_DNA"/>
</dbReference>
<protein>
    <submittedName>
        <fullName evidence="3">Uncharacterized protein</fullName>
    </submittedName>
</protein>
<sequence length="72" mass="8001">MKKTFNLSTLKNLWFAMQLLIVSVSLPVMCAIQLSHATNDVNQKQREEVIRNSVNQSPVTASDNNGKTVKLG</sequence>
<feature type="signal peptide" evidence="2">
    <location>
        <begin position="1"/>
        <end position="30"/>
    </location>
</feature>
<reference evidence="3 4" key="1">
    <citation type="submission" date="2019-09" db="EMBL/GenBank/DDBJ databases">
        <title>Draft genome sequence of Ginsengibacter sp. BR5-29.</title>
        <authorList>
            <person name="Im W.-T."/>
        </authorList>
    </citation>
    <scope>NUCLEOTIDE SEQUENCE [LARGE SCALE GENOMIC DNA]</scope>
    <source>
        <strain evidence="3 4">BR5-29</strain>
    </source>
</reference>
<name>A0A5J5IG25_9BACT</name>
<keyword evidence="4" id="KW-1185">Reference proteome</keyword>
<dbReference type="AlphaFoldDB" id="A0A5J5IG25"/>